<feature type="domain" description="Peptidase M14" evidence="3">
    <location>
        <begin position="158"/>
        <end position="405"/>
    </location>
</feature>
<dbReference type="PANTHER" id="PTHR12756:SF11">
    <property type="entry name" value="CYTOSOLIC CARBOXYPEPTIDASE 1"/>
    <property type="match status" value="1"/>
</dbReference>
<accession>A0A0P0CQZ2</accession>
<dbReference type="InterPro" id="IPR000834">
    <property type="entry name" value="Peptidase_M14"/>
</dbReference>
<dbReference type="PROSITE" id="PS51257">
    <property type="entry name" value="PROKAR_LIPOPROTEIN"/>
    <property type="match status" value="1"/>
</dbReference>
<comment type="cofactor">
    <cofactor evidence="1">
        <name>Zn(2+)</name>
        <dbReference type="ChEBI" id="CHEBI:29105"/>
    </cofactor>
</comment>
<dbReference type="SMART" id="SM00631">
    <property type="entry name" value="Zn_pept"/>
    <property type="match status" value="1"/>
</dbReference>
<dbReference type="Gene3D" id="3.40.630.10">
    <property type="entry name" value="Zn peptidases"/>
    <property type="match status" value="1"/>
</dbReference>
<comment type="similarity">
    <text evidence="2">Belongs to the peptidase M14 family.</text>
</comment>
<gene>
    <name evidence="4" type="ORF">APS56_08945</name>
</gene>
<dbReference type="OrthoDB" id="1119199at2"/>
<dbReference type="STRING" id="1736674.APS56_08945"/>
<organism evidence="4 5">
    <name type="scientific">Pseudalgibacter alginicilyticus</name>
    <dbReference type="NCBI Taxonomy" id="1736674"/>
    <lineage>
        <taxon>Bacteria</taxon>
        <taxon>Pseudomonadati</taxon>
        <taxon>Bacteroidota</taxon>
        <taxon>Flavobacteriia</taxon>
        <taxon>Flavobacteriales</taxon>
        <taxon>Flavobacteriaceae</taxon>
        <taxon>Pseudalgibacter</taxon>
    </lineage>
</organism>
<dbReference type="GO" id="GO:0008270">
    <property type="term" value="F:zinc ion binding"/>
    <property type="evidence" value="ECO:0007669"/>
    <property type="project" value="InterPro"/>
</dbReference>
<evidence type="ECO:0000313" key="5">
    <source>
        <dbReference type="Proteomes" id="UP000057981"/>
    </source>
</evidence>
<proteinExistence type="inferred from homology"/>
<dbReference type="SUPFAM" id="SSF53187">
    <property type="entry name" value="Zn-dependent exopeptidases"/>
    <property type="match status" value="1"/>
</dbReference>
<dbReference type="PANTHER" id="PTHR12756">
    <property type="entry name" value="CYTOSOLIC CARBOXYPEPTIDASE"/>
    <property type="match status" value="1"/>
</dbReference>
<dbReference type="RefSeq" id="WP_054727330.1">
    <property type="nucleotide sequence ID" value="NZ_CP012898.1"/>
</dbReference>
<dbReference type="GO" id="GO:0004181">
    <property type="term" value="F:metallocarboxypeptidase activity"/>
    <property type="evidence" value="ECO:0007669"/>
    <property type="project" value="InterPro"/>
</dbReference>
<dbReference type="EMBL" id="CP012898">
    <property type="protein sequence ID" value="ALJ05243.1"/>
    <property type="molecule type" value="Genomic_DNA"/>
</dbReference>
<dbReference type="GO" id="GO:0006508">
    <property type="term" value="P:proteolysis"/>
    <property type="evidence" value="ECO:0007669"/>
    <property type="project" value="InterPro"/>
</dbReference>
<name>A0A0P0CQZ2_9FLAO</name>
<sequence>MVKKALYFVLFFTVVSCSGVKTVEFITPVDTSSKPITYQLKKTYELSDLGVFVTNEFDGARLNGLKKINDSTAQVIINPENTPINNSAYYAFKTWAKTSKPFYFTFKYPENYKHRYVAKLKKGNTWRIIDSSQVFKNNRDVTIKVNLTTEPMLIAAQEIQSSTDVKNWYTELINGKEAFVNPLVYGKTPLGKDLTVLNISKGNPKGKNVIVLLTRQHPPEVTGYYAFQSFLETILNDSELSNKFLSKYHVLVFPLMNPDGVDLGHWRHNSGGIDTNRDWSVYNQPEIKQTVKYITKTLNKNKAKLILGLDFHSTYHDVFYTNETRESTALPNFIDDWFAGLENNIPNYKVNEDSGNSTKPVSKGWFLNGHDAVGITYEIGDATPKERIKVVGEVSAKEMMKILTQ</sequence>
<evidence type="ECO:0000256" key="1">
    <source>
        <dbReference type="ARBA" id="ARBA00001947"/>
    </source>
</evidence>
<dbReference type="AlphaFoldDB" id="A0A0P0CQZ2"/>
<dbReference type="Proteomes" id="UP000057981">
    <property type="component" value="Chromosome"/>
</dbReference>
<dbReference type="InterPro" id="IPR050821">
    <property type="entry name" value="Cytosolic_carboxypeptidase"/>
</dbReference>
<feature type="active site" description="Proton donor/acceptor" evidence="2">
    <location>
        <position position="378"/>
    </location>
</feature>
<evidence type="ECO:0000259" key="3">
    <source>
        <dbReference type="PROSITE" id="PS52035"/>
    </source>
</evidence>
<dbReference type="CDD" id="cd06237">
    <property type="entry name" value="M14_Nna1-like"/>
    <property type="match status" value="1"/>
</dbReference>
<dbReference type="Pfam" id="PF00246">
    <property type="entry name" value="Peptidase_M14"/>
    <property type="match status" value="1"/>
</dbReference>
<evidence type="ECO:0000313" key="4">
    <source>
        <dbReference type="EMBL" id="ALJ05243.1"/>
    </source>
</evidence>
<keyword evidence="5" id="KW-1185">Reference proteome</keyword>
<dbReference type="PROSITE" id="PS52035">
    <property type="entry name" value="PEPTIDASE_M14"/>
    <property type="match status" value="1"/>
</dbReference>
<protein>
    <recommendedName>
        <fullName evidence="3">Peptidase M14 domain-containing protein</fullName>
    </recommendedName>
</protein>
<evidence type="ECO:0000256" key="2">
    <source>
        <dbReference type="PROSITE-ProRule" id="PRU01379"/>
    </source>
</evidence>
<dbReference type="PATRIC" id="fig|1736674.3.peg.1827"/>
<reference evidence="4 5" key="1">
    <citation type="submission" date="2015-10" db="EMBL/GenBank/DDBJ databases">
        <authorList>
            <person name="Gilbert D.G."/>
        </authorList>
    </citation>
    <scope>NUCLEOTIDE SEQUENCE [LARGE SCALE GENOMIC DNA]</scope>
    <source>
        <strain evidence="5">HZ-22</strain>
    </source>
</reference>
<dbReference type="KEGG" id="ahz:APS56_08945"/>